<evidence type="ECO:0000313" key="2">
    <source>
        <dbReference type="Proteomes" id="UP000036923"/>
    </source>
</evidence>
<accession>A0A0L6JM54</accession>
<proteinExistence type="predicted"/>
<dbReference type="STRING" id="398512.Bccel_2114"/>
<dbReference type="RefSeq" id="WP_050753341.1">
    <property type="nucleotide sequence ID" value="NZ_LGTC01000001.1"/>
</dbReference>
<sequence>MGIHRYARVTVIDFKFDDAFGFSDDLARVVVSGKSGYINKAGEIVITPQYDDCSEFHNGVAAAMLNNKYGFIGKNGEWIIKPAYDAIDFGRYDSSWEKINILQIIKDDLVGMIKVESGSVRILAQPKYTNLFPFYDEEAKFVILHKGKDGQFGPNMTEGYVNKKGREIFSWESRDEEGEMYEYLSEGMRPYRNVKKIWGFADKNFKVAIPCKYDRVEQFNHGFAVCYKGDKAGLIDKHGKVLLQPVYETIVPIPEEGYAIVQKGTRMQLISTNSFKPVSREYDGIGRGGKVLAVIEKGKVGFIGNDGRELAAPQYDECESFAFWEDYAWVKENGKWICVDQCGKQKFYDEFDGVTLFEEGLAAVKKESKWGVIDKNGNVVVPYNFEEAAVVAKDLIKVKSDGKYGFIKL</sequence>
<dbReference type="InterPro" id="IPR032774">
    <property type="entry name" value="WG_beta_rep"/>
</dbReference>
<dbReference type="AlphaFoldDB" id="A0A0L6JM54"/>
<organism evidence="1 2">
    <name type="scientific">Pseudobacteroides cellulosolvens ATCC 35603 = DSM 2933</name>
    <dbReference type="NCBI Taxonomy" id="398512"/>
    <lineage>
        <taxon>Bacteria</taxon>
        <taxon>Bacillati</taxon>
        <taxon>Bacillota</taxon>
        <taxon>Clostridia</taxon>
        <taxon>Eubacteriales</taxon>
        <taxon>Oscillospiraceae</taxon>
        <taxon>Pseudobacteroides</taxon>
    </lineage>
</organism>
<dbReference type="eggNOG" id="COG5263">
    <property type="taxonomic scope" value="Bacteria"/>
</dbReference>
<keyword evidence="2" id="KW-1185">Reference proteome</keyword>
<dbReference type="Proteomes" id="UP000036923">
    <property type="component" value="Unassembled WGS sequence"/>
</dbReference>
<dbReference type="Pfam" id="PF14903">
    <property type="entry name" value="WG_beta_rep"/>
    <property type="match status" value="6"/>
</dbReference>
<name>A0A0L6JM54_9FIRM</name>
<dbReference type="EMBL" id="LGTC01000001">
    <property type="protein sequence ID" value="KNY26849.1"/>
    <property type="molecule type" value="Genomic_DNA"/>
</dbReference>
<protein>
    <recommendedName>
        <fullName evidence="3">KWG Leptospira repeat protein</fullName>
    </recommendedName>
</protein>
<evidence type="ECO:0000313" key="1">
    <source>
        <dbReference type="EMBL" id="KNY26849.1"/>
    </source>
</evidence>
<comment type="caution">
    <text evidence="1">The sequence shown here is derived from an EMBL/GenBank/DDBJ whole genome shotgun (WGS) entry which is preliminary data.</text>
</comment>
<gene>
    <name evidence="1" type="ORF">Bccel_2114</name>
</gene>
<dbReference type="PANTHER" id="PTHR37841">
    <property type="entry name" value="GLR2918 PROTEIN"/>
    <property type="match status" value="1"/>
</dbReference>
<reference evidence="2" key="1">
    <citation type="submission" date="2015-07" db="EMBL/GenBank/DDBJ databases">
        <title>Near-Complete Genome Sequence of the Cellulolytic Bacterium Bacteroides (Pseudobacteroides) cellulosolvens ATCC 35603.</title>
        <authorList>
            <person name="Dassa B."/>
            <person name="Utturkar S.M."/>
            <person name="Klingeman D.M."/>
            <person name="Hurt R.A."/>
            <person name="Keller M."/>
            <person name="Xu J."/>
            <person name="Reddy Y.H.K."/>
            <person name="Borovok I."/>
            <person name="Grinberg I.R."/>
            <person name="Lamed R."/>
            <person name="Zhivin O."/>
            <person name="Bayer E.A."/>
            <person name="Brown S.D."/>
        </authorList>
    </citation>
    <scope>NUCLEOTIDE SEQUENCE [LARGE SCALE GENOMIC DNA]</scope>
    <source>
        <strain evidence="2">DSM 2933</strain>
    </source>
</reference>
<evidence type="ECO:0008006" key="3">
    <source>
        <dbReference type="Google" id="ProtNLM"/>
    </source>
</evidence>
<dbReference type="SUPFAM" id="SSF69360">
    <property type="entry name" value="Cell wall binding repeat"/>
    <property type="match status" value="1"/>
</dbReference>
<dbReference type="PANTHER" id="PTHR37841:SF1">
    <property type="entry name" value="DUF3298 DOMAIN-CONTAINING PROTEIN"/>
    <property type="match status" value="1"/>
</dbReference>